<name>A0A1G4I581_TRYEQ</name>
<evidence type="ECO:0000256" key="2">
    <source>
        <dbReference type="SAM" id="MobiDB-lite"/>
    </source>
</evidence>
<proteinExistence type="predicted"/>
<sequence>MYSSDRVRTVMEQLASMNPYTNAKSLPEVPRPDELSIPRKLSSRLQIPYVQNILNSLSYNFLPNTFFCLEKHRSLQSILFTSKEILAEALPIRCLEATFVGLYLTQDLKDVDRIPLSFKSRAKGRAYHHIVLVIRCNSMYGAVGLSRKSTLMDKPLIYNGLYQLIMEYKKQYEAIGHELVDFKLGLCVNHKRDSRKAPCWRYIAVKLGRSTAPSTSTSPRPQEQQEEVSTNEVDVSLISNSGGCSCGDGIEKMLKCYSDLLCRLSEEYDNLLTSYSRGASNNNQQVCLKDLHDMDNSSAKVENRRRLEELRQGRSPCGSVGTRCKKRSASRSVSKKRAVSQNDVPSTDRSRVVRLSSAVATKKTARREKAAAANYRQPAASDLKQPREFSSASGEKGDGQLPHVSRGTNGNISPERACRAAEEGCAANPGEEVTGERQSVRNPLLSLALPLLDSKGGELGLTTCQATDRWMLPNSAKGANINDVGRS</sequence>
<dbReference type="PANTHER" id="PTHR15750">
    <property type="entry name" value="VASOHIBIN-1-LIKE ISOFORM X2"/>
    <property type="match status" value="1"/>
</dbReference>
<feature type="region of interest" description="Disordered" evidence="2">
    <location>
        <begin position="211"/>
        <end position="232"/>
    </location>
</feature>
<dbReference type="VEuPathDB" id="TriTrypDB:TEOVI_000645700"/>
<keyword evidence="4" id="KW-1185">Reference proteome</keyword>
<dbReference type="PANTHER" id="PTHR15750:SF2">
    <property type="entry name" value="VASOHIBIN"/>
    <property type="match status" value="1"/>
</dbReference>
<organism evidence="3 4">
    <name type="scientific">Trypanosoma equiperdum</name>
    <dbReference type="NCBI Taxonomy" id="5694"/>
    <lineage>
        <taxon>Eukaryota</taxon>
        <taxon>Discoba</taxon>
        <taxon>Euglenozoa</taxon>
        <taxon>Kinetoplastea</taxon>
        <taxon>Metakinetoplastina</taxon>
        <taxon>Trypanosomatida</taxon>
        <taxon>Trypanosomatidae</taxon>
        <taxon>Trypanosoma</taxon>
    </lineage>
</organism>
<accession>A0A1G4I581</accession>
<evidence type="ECO:0000256" key="1">
    <source>
        <dbReference type="PIRSR" id="PIRSR628131-1"/>
    </source>
</evidence>
<feature type="region of interest" description="Disordered" evidence="2">
    <location>
        <begin position="297"/>
        <end position="412"/>
    </location>
</feature>
<dbReference type="Pfam" id="PF14822">
    <property type="entry name" value="Vasohibin"/>
    <property type="match status" value="1"/>
</dbReference>
<dbReference type="Proteomes" id="UP000195570">
    <property type="component" value="Unassembled WGS sequence"/>
</dbReference>
<gene>
    <name evidence="3" type="ORF">TEOVI_000645700</name>
</gene>
<feature type="compositionally biased region" description="Low complexity" evidence="2">
    <location>
        <begin position="211"/>
        <end position="221"/>
    </location>
</feature>
<feature type="active site" evidence="1">
    <location>
        <position position="94"/>
    </location>
</feature>
<protein>
    <submittedName>
        <fullName evidence="3">Vasohibin, putative</fullName>
    </submittedName>
</protein>
<feature type="compositionally biased region" description="Basic and acidic residues" evidence="2">
    <location>
        <begin position="297"/>
        <end position="312"/>
    </location>
</feature>
<dbReference type="GeneID" id="92380391"/>
<dbReference type="EMBL" id="CZPT02000675">
    <property type="protein sequence ID" value="SCU67037.1"/>
    <property type="molecule type" value="Genomic_DNA"/>
</dbReference>
<dbReference type="GO" id="GO:0005737">
    <property type="term" value="C:cytoplasm"/>
    <property type="evidence" value="ECO:0007669"/>
    <property type="project" value="InterPro"/>
</dbReference>
<dbReference type="AlphaFoldDB" id="A0A1G4I581"/>
<dbReference type="InterPro" id="IPR028131">
    <property type="entry name" value="VASH1"/>
</dbReference>
<feature type="compositionally biased region" description="Basic residues" evidence="2">
    <location>
        <begin position="323"/>
        <end position="338"/>
    </location>
</feature>
<feature type="active site" evidence="1">
    <location>
        <position position="146"/>
    </location>
</feature>
<dbReference type="RefSeq" id="XP_067078401.1">
    <property type="nucleotide sequence ID" value="XM_067222300.1"/>
</dbReference>
<evidence type="ECO:0000313" key="4">
    <source>
        <dbReference type="Proteomes" id="UP000195570"/>
    </source>
</evidence>
<evidence type="ECO:0000313" key="3">
    <source>
        <dbReference type="EMBL" id="SCU67037.1"/>
    </source>
</evidence>
<comment type="caution">
    <text evidence="3">The sequence shown here is derived from an EMBL/GenBank/DDBJ whole genome shotgun (WGS) entry which is preliminary data.</text>
</comment>
<reference evidence="3" key="1">
    <citation type="submission" date="2016-09" db="EMBL/GenBank/DDBJ databases">
        <authorList>
            <person name="Hebert L."/>
            <person name="Moumen B."/>
        </authorList>
    </citation>
    <scope>NUCLEOTIDE SEQUENCE [LARGE SCALE GENOMIC DNA]</scope>
    <source>
        <strain evidence="3">OVI</strain>
    </source>
</reference>
<feature type="active site" evidence="1">
    <location>
        <position position="129"/>
    </location>
</feature>